<dbReference type="InterPro" id="IPR038765">
    <property type="entry name" value="Papain-like_cys_pep_sf"/>
</dbReference>
<comment type="caution">
    <text evidence="1">The sequence shown here is derived from an EMBL/GenBank/DDBJ whole genome shotgun (WGS) entry which is preliminary data.</text>
</comment>
<dbReference type="AlphaFoldDB" id="A0A9W6TW96"/>
<proteinExistence type="predicted"/>
<accession>A0A9W6TW96</accession>
<keyword evidence="2" id="KW-1185">Reference proteome</keyword>
<name>A0A9W6TW96_9STRA</name>
<dbReference type="EMBL" id="BSXW01000485">
    <property type="protein sequence ID" value="GMF23706.1"/>
    <property type="molecule type" value="Genomic_DNA"/>
</dbReference>
<dbReference type="Proteomes" id="UP001165083">
    <property type="component" value="Unassembled WGS sequence"/>
</dbReference>
<sequence length="126" mass="14858">MSEKRIIKLSRTTDDQLMKLANSLGVKVDQIDFKQHLNRNKDYCILNMGTPQIGGTHWLAVSNKHKTYFDPLGLPRPRVIPKDYSYREVDIQDPRFGHCGSFCILFLYYLQHGKVDTFYKLFKQRF</sequence>
<reference evidence="1" key="1">
    <citation type="submission" date="2023-04" db="EMBL/GenBank/DDBJ databases">
        <title>Phytophthora lilii NBRC 32176.</title>
        <authorList>
            <person name="Ichikawa N."/>
            <person name="Sato H."/>
            <person name="Tonouchi N."/>
        </authorList>
    </citation>
    <scope>NUCLEOTIDE SEQUENCE</scope>
    <source>
        <strain evidence="1">NBRC 32176</strain>
    </source>
</reference>
<dbReference type="OrthoDB" id="170067at2759"/>
<evidence type="ECO:0000313" key="1">
    <source>
        <dbReference type="EMBL" id="GMF23706.1"/>
    </source>
</evidence>
<protein>
    <submittedName>
        <fullName evidence="1">Unnamed protein product</fullName>
    </submittedName>
</protein>
<dbReference type="SUPFAM" id="SSF54001">
    <property type="entry name" value="Cysteine proteinases"/>
    <property type="match status" value="1"/>
</dbReference>
<organism evidence="1 2">
    <name type="scientific">Phytophthora lilii</name>
    <dbReference type="NCBI Taxonomy" id="2077276"/>
    <lineage>
        <taxon>Eukaryota</taxon>
        <taxon>Sar</taxon>
        <taxon>Stramenopiles</taxon>
        <taxon>Oomycota</taxon>
        <taxon>Peronosporomycetes</taxon>
        <taxon>Peronosporales</taxon>
        <taxon>Peronosporaceae</taxon>
        <taxon>Phytophthora</taxon>
    </lineage>
</organism>
<evidence type="ECO:0000313" key="2">
    <source>
        <dbReference type="Proteomes" id="UP001165083"/>
    </source>
</evidence>
<gene>
    <name evidence="1" type="ORF">Plil01_000960800</name>
</gene>